<name>A0A1M7HRE4_9HYPH</name>
<dbReference type="Gene3D" id="3.40.630.30">
    <property type="match status" value="1"/>
</dbReference>
<dbReference type="STRING" id="735517.SAMN05444272_2302"/>
<dbReference type="SUPFAM" id="SSF55729">
    <property type="entry name" value="Acyl-CoA N-acyltransferases (Nat)"/>
    <property type="match status" value="1"/>
</dbReference>
<keyword evidence="5" id="KW-1185">Reference proteome</keyword>
<dbReference type="GO" id="GO:0016747">
    <property type="term" value="F:acyltransferase activity, transferring groups other than amino-acyl groups"/>
    <property type="evidence" value="ECO:0007669"/>
    <property type="project" value="InterPro"/>
</dbReference>
<dbReference type="InterPro" id="IPR050832">
    <property type="entry name" value="Bact_Acetyltransf"/>
</dbReference>
<evidence type="ECO:0000259" key="3">
    <source>
        <dbReference type="PROSITE" id="PS51186"/>
    </source>
</evidence>
<accession>A0A1M7HRE4</accession>
<dbReference type="EMBL" id="FRBW01000002">
    <property type="protein sequence ID" value="SHM30978.1"/>
    <property type="molecule type" value="Genomic_DNA"/>
</dbReference>
<keyword evidence="2" id="KW-0012">Acyltransferase</keyword>
<sequence length="159" mass="17922">MSVEIRPTSDEDRITVRKLLTDRWAGPEMLLDGEMIDASALPGYIAYSGADVAGLVTVIKRAEEWEILTLDSLSRWKGTGTLLLDALVEEARGAGINRMTVRTSNDNLDAFRFYQRRGFRLERIAQGVIDRERSKKPEIPTRGDYGIPIHDEVLFARSL</sequence>
<evidence type="ECO:0000256" key="2">
    <source>
        <dbReference type="ARBA" id="ARBA00023315"/>
    </source>
</evidence>
<dbReference type="InterPro" id="IPR000182">
    <property type="entry name" value="GNAT_dom"/>
</dbReference>
<dbReference type="OrthoDB" id="9799092at2"/>
<dbReference type="Proteomes" id="UP000186002">
    <property type="component" value="Unassembled WGS sequence"/>
</dbReference>
<dbReference type="Pfam" id="PF00583">
    <property type="entry name" value="Acetyltransf_1"/>
    <property type="match status" value="1"/>
</dbReference>
<dbReference type="AlphaFoldDB" id="A0A1M7HRE4"/>
<evidence type="ECO:0000256" key="1">
    <source>
        <dbReference type="ARBA" id="ARBA00022679"/>
    </source>
</evidence>
<dbReference type="InterPro" id="IPR016181">
    <property type="entry name" value="Acyl_CoA_acyltransferase"/>
</dbReference>
<evidence type="ECO:0000313" key="5">
    <source>
        <dbReference type="Proteomes" id="UP000186002"/>
    </source>
</evidence>
<evidence type="ECO:0000313" key="4">
    <source>
        <dbReference type="EMBL" id="SHM30978.1"/>
    </source>
</evidence>
<gene>
    <name evidence="4" type="ORF">SAMN05444272_2302</name>
</gene>
<dbReference type="PANTHER" id="PTHR43877">
    <property type="entry name" value="AMINOALKYLPHOSPHONATE N-ACETYLTRANSFERASE-RELATED-RELATED"/>
    <property type="match status" value="1"/>
</dbReference>
<dbReference type="CDD" id="cd04301">
    <property type="entry name" value="NAT_SF"/>
    <property type="match status" value="1"/>
</dbReference>
<proteinExistence type="predicted"/>
<feature type="domain" description="N-acetyltransferase" evidence="3">
    <location>
        <begin position="3"/>
        <end position="140"/>
    </location>
</feature>
<protein>
    <submittedName>
        <fullName evidence="4">Acetyltransferase (GNAT) family protein</fullName>
    </submittedName>
</protein>
<dbReference type="RefSeq" id="WP_073013843.1">
    <property type="nucleotide sequence ID" value="NZ_FRBW01000002.1"/>
</dbReference>
<organism evidence="4 5">
    <name type="scientific">Roseibium suaedae</name>
    <dbReference type="NCBI Taxonomy" id="735517"/>
    <lineage>
        <taxon>Bacteria</taxon>
        <taxon>Pseudomonadati</taxon>
        <taxon>Pseudomonadota</taxon>
        <taxon>Alphaproteobacteria</taxon>
        <taxon>Hyphomicrobiales</taxon>
        <taxon>Stappiaceae</taxon>
        <taxon>Roseibium</taxon>
    </lineage>
</organism>
<keyword evidence="1 4" id="KW-0808">Transferase</keyword>
<dbReference type="PROSITE" id="PS51186">
    <property type="entry name" value="GNAT"/>
    <property type="match status" value="1"/>
</dbReference>
<reference evidence="4 5" key="1">
    <citation type="submission" date="2016-11" db="EMBL/GenBank/DDBJ databases">
        <authorList>
            <person name="Jaros S."/>
            <person name="Januszkiewicz K."/>
            <person name="Wedrychowicz H."/>
        </authorList>
    </citation>
    <scope>NUCLEOTIDE SEQUENCE [LARGE SCALE GENOMIC DNA]</scope>
    <source>
        <strain evidence="4 5">DSM 22153</strain>
    </source>
</reference>